<dbReference type="OrthoDB" id="9815663at2"/>
<proteinExistence type="inferred from homology"/>
<feature type="domain" description="Diacylglycerol glucosyltransferase N-terminal" evidence="6">
    <location>
        <begin position="16"/>
        <end position="180"/>
    </location>
</feature>
<dbReference type="InterPro" id="IPR007235">
    <property type="entry name" value="Glyco_trans_28_C"/>
</dbReference>
<dbReference type="Pfam" id="PF04101">
    <property type="entry name" value="Glyco_tran_28_C"/>
    <property type="match status" value="1"/>
</dbReference>
<feature type="domain" description="Glycosyl transferase family 28 C-terminal" evidence="5">
    <location>
        <begin position="206"/>
        <end position="300"/>
    </location>
</feature>
<sequence length="371" mass="41738">MEKILVLTETIGGSGHFQAARAIRKGLNRANQGVKAEIVCGLPHFNRQLEGMIRKVYLSTLHHAPGLWGAVYNKEREFSDAFRFSLARILSGKMSELLNIRQPAVVIGTHAFCLGALAEVKDRVVRPFRLGAAITDFDVNGFWIHPAVDFYLVAHERVAEKMIREFGVEDRRIYRTGIPIDPDFTEPPECKENLRVRMGMDPEAFTVLLTGGGVGLGPLDQTITQFRRDLPQSQLVVVTGKNRELYDRLQARFHGDRKIHLFGYVNGMRDWMGASDLIVTKPGGMTSSEALATGLPMLICRPIPGQEERNSRFLIRERVALRQDRPQAIPRHIHPLLQDPGRWREMGKRAQALGCPRSSLDAAQVILDHLK</sequence>
<gene>
    <name evidence="7" type="ORF">SAMN05421790_11818</name>
</gene>
<dbReference type="Gene3D" id="3.40.50.2000">
    <property type="entry name" value="Glycogen Phosphorylase B"/>
    <property type="match status" value="1"/>
</dbReference>
<keyword evidence="4 7" id="KW-0808">Transferase</keyword>
<evidence type="ECO:0000256" key="3">
    <source>
        <dbReference type="ARBA" id="ARBA00022676"/>
    </source>
</evidence>
<dbReference type="GO" id="GO:0016758">
    <property type="term" value="F:hexosyltransferase activity"/>
    <property type="evidence" value="ECO:0007669"/>
    <property type="project" value="InterPro"/>
</dbReference>
<dbReference type="PANTHER" id="PTHR43025">
    <property type="entry name" value="MONOGALACTOSYLDIACYLGLYCEROL SYNTHASE"/>
    <property type="match status" value="1"/>
</dbReference>
<comment type="similarity">
    <text evidence="2">Belongs to the glycosyltransferase 28 family.</text>
</comment>
<evidence type="ECO:0000256" key="2">
    <source>
        <dbReference type="ARBA" id="ARBA00006962"/>
    </source>
</evidence>
<evidence type="ECO:0000256" key="1">
    <source>
        <dbReference type="ARBA" id="ARBA00004370"/>
    </source>
</evidence>
<dbReference type="InterPro" id="IPR050519">
    <property type="entry name" value="Glycosyltransf_28_UgtP"/>
</dbReference>
<dbReference type="Proteomes" id="UP000186795">
    <property type="component" value="Unassembled WGS sequence"/>
</dbReference>
<dbReference type="AlphaFoldDB" id="A0A1N7Q4R6"/>
<evidence type="ECO:0000313" key="8">
    <source>
        <dbReference type="Proteomes" id="UP000186795"/>
    </source>
</evidence>
<accession>A0A1N7Q4R6</accession>
<dbReference type="SUPFAM" id="SSF53756">
    <property type="entry name" value="UDP-Glycosyltransferase/glycogen phosphorylase"/>
    <property type="match status" value="1"/>
</dbReference>
<name>A0A1N7Q4R6_9BACL</name>
<dbReference type="GO" id="GO:0016020">
    <property type="term" value="C:membrane"/>
    <property type="evidence" value="ECO:0007669"/>
    <property type="project" value="UniProtKB-SubCell"/>
</dbReference>
<evidence type="ECO:0000313" key="7">
    <source>
        <dbReference type="EMBL" id="SIT17821.1"/>
    </source>
</evidence>
<evidence type="ECO:0000259" key="5">
    <source>
        <dbReference type="Pfam" id="PF04101"/>
    </source>
</evidence>
<dbReference type="InterPro" id="IPR009695">
    <property type="entry name" value="Diacylglyc_glucosyltr_N"/>
</dbReference>
<dbReference type="EMBL" id="FTOD01000018">
    <property type="protein sequence ID" value="SIT17821.1"/>
    <property type="molecule type" value="Genomic_DNA"/>
</dbReference>
<comment type="subcellular location">
    <subcellularLocation>
        <location evidence="1">Membrane</location>
    </subcellularLocation>
</comment>
<dbReference type="Pfam" id="PF06925">
    <property type="entry name" value="MGDG_synth"/>
    <property type="match status" value="1"/>
</dbReference>
<keyword evidence="3" id="KW-0328">Glycosyltransferase</keyword>
<keyword evidence="8" id="KW-1185">Reference proteome</keyword>
<evidence type="ECO:0000259" key="6">
    <source>
        <dbReference type="Pfam" id="PF06925"/>
    </source>
</evidence>
<reference evidence="8" key="1">
    <citation type="submission" date="2017-01" db="EMBL/GenBank/DDBJ databases">
        <authorList>
            <person name="Varghese N."/>
            <person name="Submissions S."/>
        </authorList>
    </citation>
    <scope>NUCLEOTIDE SEQUENCE [LARGE SCALE GENOMIC DNA]</scope>
    <source>
        <strain evidence="8">DSM 45196</strain>
    </source>
</reference>
<dbReference type="GO" id="GO:0009247">
    <property type="term" value="P:glycolipid biosynthetic process"/>
    <property type="evidence" value="ECO:0007669"/>
    <property type="project" value="InterPro"/>
</dbReference>
<evidence type="ECO:0000256" key="4">
    <source>
        <dbReference type="ARBA" id="ARBA00022679"/>
    </source>
</evidence>
<dbReference type="PANTHER" id="PTHR43025:SF3">
    <property type="entry name" value="MONOGALACTOSYLDIACYLGLYCEROL SYNTHASE 1, CHLOROPLASTIC"/>
    <property type="match status" value="1"/>
</dbReference>
<protein>
    <submittedName>
        <fullName evidence="7">Processive 1,2-diacylglycerol beta-glucosyltransferase</fullName>
    </submittedName>
</protein>
<organism evidence="7 8">
    <name type="scientific">Kroppenstedtia eburnea</name>
    <dbReference type="NCBI Taxonomy" id="714067"/>
    <lineage>
        <taxon>Bacteria</taxon>
        <taxon>Bacillati</taxon>
        <taxon>Bacillota</taxon>
        <taxon>Bacilli</taxon>
        <taxon>Bacillales</taxon>
        <taxon>Thermoactinomycetaceae</taxon>
        <taxon>Kroppenstedtia</taxon>
    </lineage>
</organism>
<dbReference type="RefSeq" id="WP_076526483.1">
    <property type="nucleotide sequence ID" value="NZ_CP048103.1"/>
</dbReference>